<proteinExistence type="predicted"/>
<dbReference type="Pfam" id="PF04389">
    <property type="entry name" value="Peptidase_M28"/>
    <property type="match status" value="1"/>
</dbReference>
<dbReference type="RefSeq" id="WP_011018873.1">
    <property type="nucleotide sequence ID" value="NZ_DUJS01000004.1"/>
</dbReference>
<dbReference type="AlphaFoldDB" id="A0A832TB77"/>
<accession>A0A832TB77</accession>
<dbReference type="GO" id="GO:0006508">
    <property type="term" value="P:proteolysis"/>
    <property type="evidence" value="ECO:0007669"/>
    <property type="project" value="InterPro"/>
</dbReference>
<gene>
    <name evidence="2" type="ORF">HA336_03790</name>
</gene>
<protein>
    <submittedName>
        <fullName evidence="2">M28 family peptidase</fullName>
    </submittedName>
</protein>
<dbReference type="PANTHER" id="PTHR12147">
    <property type="entry name" value="METALLOPEPTIDASE M28 FAMILY MEMBER"/>
    <property type="match status" value="1"/>
</dbReference>
<organism evidence="2 3">
    <name type="scientific">Methanopyrus kandleri</name>
    <dbReference type="NCBI Taxonomy" id="2320"/>
    <lineage>
        <taxon>Archaea</taxon>
        <taxon>Methanobacteriati</taxon>
        <taxon>Methanobacteriota</taxon>
        <taxon>Methanomada group</taxon>
        <taxon>Methanopyri</taxon>
        <taxon>Methanopyrales</taxon>
        <taxon>Methanopyraceae</taxon>
        <taxon>Methanopyrus</taxon>
    </lineage>
</organism>
<dbReference type="GO" id="GO:0008235">
    <property type="term" value="F:metalloexopeptidase activity"/>
    <property type="evidence" value="ECO:0007669"/>
    <property type="project" value="InterPro"/>
</dbReference>
<dbReference type="EMBL" id="DUJS01000004">
    <property type="protein sequence ID" value="HII70336.1"/>
    <property type="molecule type" value="Genomic_DNA"/>
</dbReference>
<evidence type="ECO:0000259" key="1">
    <source>
        <dbReference type="Pfam" id="PF04389"/>
    </source>
</evidence>
<dbReference type="GeneID" id="1476604"/>
<dbReference type="SUPFAM" id="SSF53187">
    <property type="entry name" value="Zn-dependent exopeptidases"/>
    <property type="match status" value="1"/>
</dbReference>
<dbReference type="InterPro" id="IPR007484">
    <property type="entry name" value="Peptidase_M28"/>
</dbReference>
<name>A0A832TB77_9EURY</name>
<comment type="caution">
    <text evidence="2">The sequence shown here is derived from an EMBL/GenBank/DDBJ whole genome shotgun (WGS) entry which is preliminary data.</text>
</comment>
<dbReference type="InterPro" id="IPR045175">
    <property type="entry name" value="M28_fam"/>
</dbReference>
<dbReference type="PANTHER" id="PTHR12147:SF26">
    <property type="entry name" value="PEPTIDASE M28 DOMAIN-CONTAINING PROTEIN"/>
    <property type="match status" value="1"/>
</dbReference>
<evidence type="ECO:0000313" key="3">
    <source>
        <dbReference type="Proteomes" id="UP000619545"/>
    </source>
</evidence>
<reference evidence="2" key="1">
    <citation type="journal article" date="2020" name="bioRxiv">
        <title>A rank-normalized archaeal taxonomy based on genome phylogeny resolves widespread incomplete and uneven classifications.</title>
        <authorList>
            <person name="Rinke C."/>
            <person name="Chuvochina M."/>
            <person name="Mussig A.J."/>
            <person name="Chaumeil P.-A."/>
            <person name="Waite D.W."/>
            <person name="Whitman W.B."/>
            <person name="Parks D.H."/>
            <person name="Hugenholtz P."/>
        </authorList>
    </citation>
    <scope>NUCLEOTIDE SEQUENCE</scope>
    <source>
        <strain evidence="2">UBA8853</strain>
    </source>
</reference>
<evidence type="ECO:0000313" key="2">
    <source>
        <dbReference type="EMBL" id="HII70336.1"/>
    </source>
</evidence>
<dbReference type="Proteomes" id="UP000619545">
    <property type="component" value="Unassembled WGS sequence"/>
</dbReference>
<dbReference type="Gene3D" id="3.40.630.10">
    <property type="entry name" value="Zn peptidases"/>
    <property type="match status" value="1"/>
</dbReference>
<sequence length="337" mass="36545">MNGKILVVTGVAVCLVLATGVVAFNPANKVKEFDPKHALNFAKNICKLGPRYGGNEAELKAANIMEAELKKYGLNVHEEKVDLGGGKYTYNVIGEIKGTDESNKYVIVGSHIDSPGFCEGATDDAAAMGIQVEMARVLAKNFRPKKTVLIIGFGGEELWFKGSEAFVRKHPKIIKNCEAVIDLNCVGAGQNVFLTQKSAKPKPVEGDPKLIKLLEECAKELGHPVTVGDTTYPSDTYPFYHNEIKRVPVCQVMSQPFEVPPWSESNTADKLDPKDMEKVGETVTLAVVKLTNAEPASKPLWEAKRAEESAGGGWPAPMWWAPALLGVAAALLRSRGR</sequence>
<feature type="domain" description="Peptidase M28" evidence="1">
    <location>
        <begin position="91"/>
        <end position="284"/>
    </location>
</feature>